<accession>A0A0F6YNI0</accession>
<gene>
    <name evidence="1" type="ORF">PHIM7_24</name>
</gene>
<dbReference type="InterPro" id="IPR031868">
    <property type="entry name" value="Phage_clamp_gp62"/>
</dbReference>
<organism evidence="1 2">
    <name type="scientific">Sinorhizobium phage phiM7</name>
    <dbReference type="NCBI Taxonomy" id="1647403"/>
    <lineage>
        <taxon>Viruses</taxon>
        <taxon>Duplodnaviria</taxon>
        <taxon>Heunggongvirae</taxon>
        <taxon>Uroviricota</taxon>
        <taxon>Caudoviricetes</taxon>
        <taxon>Emdodecavirus</taxon>
        <taxon>Emdodecavirus M7</taxon>
    </lineage>
</organism>
<dbReference type="Pfam" id="PF16790">
    <property type="entry name" value="Phage_clamp_A"/>
    <property type="match status" value="1"/>
</dbReference>
<dbReference type="Gene3D" id="1.20.272.50">
    <property type="entry name" value="Bacteriophage clamp loader A subunit, A' domain"/>
    <property type="match status" value="1"/>
</dbReference>
<dbReference type="GO" id="GO:0003677">
    <property type="term" value="F:DNA binding"/>
    <property type="evidence" value="ECO:0007669"/>
    <property type="project" value="InterPro"/>
</dbReference>
<dbReference type="GO" id="GO:0006260">
    <property type="term" value="P:DNA replication"/>
    <property type="evidence" value="ECO:0007669"/>
    <property type="project" value="InterPro"/>
</dbReference>
<evidence type="ECO:0000313" key="2">
    <source>
        <dbReference type="Proteomes" id="UP000221947"/>
    </source>
</evidence>
<proteinExistence type="predicted"/>
<protein>
    <submittedName>
        <fullName evidence="1">Clamp loader subunit</fullName>
    </submittedName>
</protein>
<name>A0A0F6YNI0_9CAUD</name>
<evidence type="ECO:0000313" key="1">
    <source>
        <dbReference type="EMBL" id="AKF12572.1"/>
    </source>
</evidence>
<dbReference type="EMBL" id="KR052480">
    <property type="protein sequence ID" value="AKF12572.1"/>
    <property type="molecule type" value="Genomic_DNA"/>
</dbReference>
<keyword evidence="2" id="KW-1185">Reference proteome</keyword>
<reference evidence="1 2" key="1">
    <citation type="submission" date="2015-04" db="EMBL/GenBank/DDBJ databases">
        <authorList>
            <person name="Schouten J.T."/>
            <person name="Crockett J.T."/>
            <person name="Hodson T.S."/>
            <person name="Hyde J.R."/>
            <person name="Smith T.A."/>
            <person name="Merrill B.D."/>
            <person name="Crook M.B."/>
            <person name="Griffitts J.S."/>
            <person name="Burnett S.H."/>
            <person name="Grose J.H."/>
            <person name="Breakwell D.P."/>
        </authorList>
    </citation>
    <scope>NUCLEOTIDE SEQUENCE [LARGE SCALE GENOMIC DNA]</scope>
</reference>
<dbReference type="Proteomes" id="UP000221947">
    <property type="component" value="Segment"/>
</dbReference>
<sequence>MTGYKVFDYVNSINSSRESMMRGTEDDDHAESGYNPYLTNVALSYHIDTVLHANLMNINHHLDNRPQYEFLLNSVRKKKRFAKWHKSVDPANLELICNHYNVNKTIGKEYLDLLPDEEIEKIKQTYTTGGNT</sequence>